<dbReference type="PANTHER" id="PTHR24020">
    <property type="entry name" value="COLLAGEN ALPHA"/>
    <property type="match status" value="1"/>
</dbReference>
<dbReference type="InterPro" id="IPR050525">
    <property type="entry name" value="ECM_Assembly_Org"/>
</dbReference>
<dbReference type="Gene3D" id="2.60.40.10">
    <property type="entry name" value="Immunoglobulins"/>
    <property type="match status" value="13"/>
</dbReference>
<feature type="domain" description="Fibronectin type-III" evidence="17">
    <location>
        <begin position="333"/>
        <end position="422"/>
    </location>
</feature>
<dbReference type="InterPro" id="IPR003961">
    <property type="entry name" value="FN3_dom"/>
</dbReference>
<dbReference type="FunFam" id="2.60.40.10:FF:000121">
    <property type="entry name" value="Collagen type XII alpha 1 chain"/>
    <property type="match status" value="1"/>
</dbReference>
<dbReference type="FunFam" id="2.60.40.10:FF:000554">
    <property type="entry name" value="collagen alpha-1(XII) chain isoform X1"/>
    <property type="match status" value="1"/>
</dbReference>
<feature type="chain" id="PRO_5020896448" description="Collagen alpha-1(XII) chain" evidence="15">
    <location>
        <begin position="24"/>
        <end position="1840"/>
    </location>
</feature>
<keyword evidence="3" id="KW-0272">Extracellular matrix</keyword>
<evidence type="ECO:0000256" key="3">
    <source>
        <dbReference type="ARBA" id="ARBA00022530"/>
    </source>
</evidence>
<dbReference type="EMBL" id="CM014086">
    <property type="protein sequence ID" value="TKS75328.1"/>
    <property type="molecule type" value="Genomic_DNA"/>
</dbReference>
<feature type="domain" description="VWFA" evidence="16">
    <location>
        <begin position="437"/>
        <end position="472"/>
    </location>
</feature>
<feature type="domain" description="Fibronectin type-III" evidence="17">
    <location>
        <begin position="1051"/>
        <end position="1141"/>
    </location>
</feature>
<dbReference type="Pfam" id="PF00092">
    <property type="entry name" value="VWA"/>
    <property type="match status" value="3"/>
</dbReference>
<feature type="domain" description="VWFA" evidence="16">
    <location>
        <begin position="473"/>
        <end position="584"/>
    </location>
</feature>
<feature type="domain" description="Fibronectin type-III" evidence="17">
    <location>
        <begin position="870"/>
        <end position="959"/>
    </location>
</feature>
<evidence type="ECO:0000256" key="13">
    <source>
        <dbReference type="ARBA" id="ARBA00067989"/>
    </source>
</evidence>
<evidence type="ECO:0000259" key="16">
    <source>
        <dbReference type="PROSITE" id="PS50234"/>
    </source>
</evidence>
<gene>
    <name evidence="18" type="ORF">D9C73_010513</name>
</gene>
<keyword evidence="19" id="KW-1185">Reference proteome</keyword>
<evidence type="ECO:0000256" key="6">
    <source>
        <dbReference type="ARBA" id="ARBA00022889"/>
    </source>
</evidence>
<feature type="region of interest" description="Disordered" evidence="14">
    <location>
        <begin position="778"/>
        <end position="828"/>
    </location>
</feature>
<comment type="subcellular location">
    <subcellularLocation>
        <location evidence="1">Secreted</location>
        <location evidence="1">Extracellular space</location>
        <location evidence="1">Extracellular matrix</location>
    </subcellularLocation>
</comment>
<evidence type="ECO:0000256" key="9">
    <source>
        <dbReference type="ARBA" id="ARBA00023180"/>
    </source>
</evidence>
<dbReference type="PROSITE" id="PS50853">
    <property type="entry name" value="FN3"/>
    <property type="match status" value="11"/>
</dbReference>
<evidence type="ECO:0000256" key="11">
    <source>
        <dbReference type="ARBA" id="ARBA00053577"/>
    </source>
</evidence>
<evidence type="ECO:0000259" key="17">
    <source>
        <dbReference type="PROSITE" id="PS50853"/>
    </source>
</evidence>
<reference evidence="18 19" key="1">
    <citation type="submission" date="2019-01" db="EMBL/GenBank/DDBJ databases">
        <title>Genome Assembly of Collichthys lucidus.</title>
        <authorList>
            <person name="Cai M."/>
            <person name="Xiao S."/>
        </authorList>
    </citation>
    <scope>NUCLEOTIDE SEQUENCE [LARGE SCALE GENOMIC DNA]</scope>
    <source>
        <strain evidence="18">JT15FE1705JMU</strain>
        <tissue evidence="18">Muscle</tissue>
    </source>
</reference>
<dbReference type="Proteomes" id="UP000298787">
    <property type="component" value="Chromosome 9"/>
</dbReference>
<dbReference type="PRINTS" id="PR00453">
    <property type="entry name" value="VWFADOMAIN"/>
</dbReference>
<feature type="domain" description="Fibronectin type-III" evidence="17">
    <location>
        <begin position="1533"/>
        <end position="1621"/>
    </location>
</feature>
<dbReference type="InterPro" id="IPR013783">
    <property type="entry name" value="Ig-like_fold"/>
</dbReference>
<feature type="domain" description="VWFA" evidence="16">
    <location>
        <begin position="165"/>
        <end position="313"/>
    </location>
</feature>
<evidence type="ECO:0000256" key="14">
    <source>
        <dbReference type="SAM" id="MobiDB-lite"/>
    </source>
</evidence>
<comment type="function">
    <text evidence="11">Type XII collagen interacts with type I collagen-containing fibrils, the COL1 domain could be associated with the surface of the fibrils, and the COL2 and NC3 domains may be localized in the perifibrillar matrix.</text>
</comment>
<dbReference type="InterPro" id="IPR036116">
    <property type="entry name" value="FN3_sf"/>
</dbReference>
<feature type="compositionally biased region" description="Basic residues" evidence="14">
    <location>
        <begin position="803"/>
        <end position="828"/>
    </location>
</feature>
<evidence type="ECO:0000256" key="1">
    <source>
        <dbReference type="ARBA" id="ARBA00004498"/>
    </source>
</evidence>
<dbReference type="FunFam" id="2.60.40.10:FF:000227">
    <property type="entry name" value="Fibronectin isoform X1"/>
    <property type="match status" value="1"/>
</dbReference>
<keyword evidence="4 15" id="KW-0732">Signal</keyword>
<dbReference type="PANTHER" id="PTHR24020:SF85">
    <property type="entry name" value="COLLAGEN ALPHA-1(XII) CHAIN ISOFORM X1"/>
    <property type="match status" value="1"/>
</dbReference>
<feature type="signal peptide" evidence="15">
    <location>
        <begin position="1"/>
        <end position="23"/>
    </location>
</feature>
<sequence length="1840" mass="201699">MKSRLSLAAAAALLALLLSSTQAQERVNPPSDLRFKILNENTVQMMWSRPQSRIQGYRIQVTSDTEEPTKEFSLPASATKTSISDLSPDVDYVVTISAYAGSEESLPISGTITLQSSGSSGGTSRKPDASDSVTPSATLRSWWTARGAWAGRTSNTSRNHLCDGRRLQVGEDKTRVAVVQYSNDAKAEFNLNTHMTRPALLRAIGSLEYKGGDTMTGDALNFVLQNTFTEAAGSRSGFPKVLVIITDGKSEDSVESYARQLRDRGVEIFVLGIQQADEAEMKLMASTPHRNHIYNVATFEAIKNVQKEFIAQVCAGVDDQLNSLISGEEVVDPASNLQVLEVASKSIRVNWDASIGEVTGYKLQMIPMMTGSKRQELYLGPGQTSVVVRDLSPDTEYQISLFALKGLTPSEPVVVMQKTQPVTVSLECSLGVDVQADVVLLVDGSYSIGLANFAKVRAFLEVLVNSFDIGPNKAVRTFPYRGGSTNTGRAMTYVREKIFQANRGARAHVPRVNILITDGKSSDAFQDPATKLRNSDVEIFAVGVKDAVRSELEAIANTPAETHVYTVEDFDAFQRISKELTQSICLRIEQELRKIHQRRLTQPRNLQFSEVGARGFRATWENSATDVESYFRPVQAAEDTDGHYVSMALPGETLTTYIPHLNPLTRYQSKQGPVQNVRVSEETTDSFRVSWQPAPGAVTRYRLTYEPVGDESSRLETTTAGPETTTLLQTVQLLVVRARGSPRDLRVFDETMSTMKVSWEPAPGNVLQYRLAFRPSAGGPKKEISVKGDNTGRPPEEPEAGHAVRHLHHRSILVRPRRPPAGTRHHAGRCSERLMVDGTCREAKFIQTNKPRDFHCDSSPPAGCVASVGPPKNLVTSDVTDTSFVASWTAAPGNVKAYQVKWKSLFSDESGEKTVPGDSTSTVLDDLTPETLYQVFVVAAYDSKNSDPLTGQETTDANDAAKILIVSDETEHTMKVTWTPAPGKVTHYRLKHVPADGEKEVTLRVPAAATSTIMKRLQPKTTYNLTVHPIYRHGDGKARQGVGTTLSPFKAPRNLQTSEPTKNSFRVTWDPAPGKVKGYKVTFHPTGNDVDLGELLVGPYDSTVVLEELRAGTKYSVAVFGMFEGGESLPLAGEEKTTLIEGPDPPPLDSSDTQCKTAAKADIVLLVDGSWSIGRINFKTIRNFIARMVSVFDIGVERVQIGLAQYSGDPKTEWHLNAHPNKASLLDAIANLPYKGGNTMTGMALNYILQNNFKENVGLRPDARKIGVLITDGKSQDEIVFSSENLRNSGIELYAIGVKNADENELRSIATDPDEIHMYNVNDFQFLLDIVDDLSTNLCNSVKGPGLELDSPTDLVTSEVTHHSFRASWTAPGTPVDKYRVTYMTVAGGPTQEMMVDGSVTTAVLPGLTPLTEYLVNVYSVVGEQSSDPLKGTETTLPLSAATNMKVYDETSTTMRVKWEEAAGATGYMLLYQPTNSTEPRVSKEVRVGGDTTNTELVELIPNTEYAITLYALHGEAASDPLEGKGVTLPVPPPGVLTISHVTHSTMKLTWEAAPGAVRKYLITYKPEDGELKEVEVSGDITTLDLANLISQTEYDVAVTPMYDDGPGTPMLGTAITAPEHYMCFVYDVCEGDEFCTHFLSRSENSLQRETGISLRTIKSVRVIIYCIGSVYHYCQNLRFSEVTHTSFRATWEHGAPDVALYRVGWTKKGESNFQFAIMNSDETSHVLQNLDPDTEYSVTVTAIYPDESESEDLFGNERTLPPEPPRNLRVFNATITSLSVKWDAAPGPVQNYKITYKPVAGGEPLSTHRVRQTRAASVSNVSCAAVILRSRPNYLITSR</sequence>
<evidence type="ECO:0000313" key="18">
    <source>
        <dbReference type="EMBL" id="TKS75328.1"/>
    </source>
</evidence>
<keyword evidence="2" id="KW-0964">Secreted</keyword>
<feature type="domain" description="Fibronectin type-III" evidence="17">
    <location>
        <begin position="29"/>
        <end position="116"/>
    </location>
</feature>
<keyword evidence="7 18" id="KW-0176">Collagen</keyword>
<feature type="domain" description="Fibronectin type-III" evidence="17">
    <location>
        <begin position="673"/>
        <end position="762"/>
    </location>
</feature>
<keyword evidence="5" id="KW-0677">Repeat</keyword>
<keyword evidence="8" id="KW-1015">Disulfide bond</keyword>
<accession>A0A4U5ULQ6</accession>
<evidence type="ECO:0000256" key="5">
    <source>
        <dbReference type="ARBA" id="ARBA00022737"/>
    </source>
</evidence>
<dbReference type="FunFam" id="2.60.40.10:FF:000234">
    <property type="entry name" value="Collagen, type XII, alpha 1"/>
    <property type="match status" value="4"/>
</dbReference>
<dbReference type="SUPFAM" id="SSF53300">
    <property type="entry name" value="vWA-like"/>
    <property type="match status" value="3"/>
</dbReference>
<dbReference type="FunFam" id="2.60.40.10:FF:000480">
    <property type="entry name" value="Collagen, type XII, alpha 1"/>
    <property type="match status" value="1"/>
</dbReference>
<feature type="domain" description="Fibronectin type-III" evidence="17">
    <location>
        <begin position="1351"/>
        <end position="1440"/>
    </location>
</feature>
<evidence type="ECO:0000313" key="19">
    <source>
        <dbReference type="Proteomes" id="UP000298787"/>
    </source>
</evidence>
<dbReference type="CDD" id="cd01482">
    <property type="entry name" value="vWA_collagen_alphaI-XII-like"/>
    <property type="match status" value="1"/>
</dbReference>
<dbReference type="FunFam" id="3.40.50.410:FF:000001">
    <property type="entry name" value="Collagen, type XII, alpha 1"/>
    <property type="match status" value="1"/>
</dbReference>
<name>A0A4U5ULQ6_COLLU</name>
<protein>
    <recommendedName>
        <fullName evidence="13">Collagen alpha-1(XII) chain</fullName>
    </recommendedName>
</protein>
<dbReference type="Pfam" id="PF00041">
    <property type="entry name" value="fn3"/>
    <property type="match status" value="11"/>
</dbReference>
<dbReference type="FunFam" id="3.40.50.410:FF:000003">
    <property type="entry name" value="Collagen type VI alpha 3 chain"/>
    <property type="match status" value="1"/>
</dbReference>
<dbReference type="PROSITE" id="PS50234">
    <property type="entry name" value="VWFA"/>
    <property type="match status" value="4"/>
</dbReference>
<feature type="domain" description="Fibronectin type-III" evidence="17">
    <location>
        <begin position="1765"/>
        <end position="1840"/>
    </location>
</feature>
<feature type="compositionally biased region" description="Low complexity" evidence="14">
    <location>
        <begin position="110"/>
        <end position="124"/>
    </location>
</feature>
<comment type="similarity">
    <text evidence="10">Belongs to the fibril-associated collagens with interrupted helices (FACIT) family.</text>
</comment>
<evidence type="ECO:0000256" key="12">
    <source>
        <dbReference type="ARBA" id="ARBA00064391"/>
    </source>
</evidence>
<proteinExistence type="inferred from homology"/>
<evidence type="ECO:0000256" key="15">
    <source>
        <dbReference type="SAM" id="SignalP"/>
    </source>
</evidence>
<comment type="subunit">
    <text evidence="12">Trimer of identical chains each containing 190 kDa of non-triple-helical sequences.</text>
</comment>
<feature type="domain" description="VWFA" evidence="16">
    <location>
        <begin position="1162"/>
        <end position="1334"/>
    </location>
</feature>
<dbReference type="SUPFAM" id="SSF49265">
    <property type="entry name" value="Fibronectin type III"/>
    <property type="match status" value="12"/>
</dbReference>
<evidence type="ECO:0000256" key="7">
    <source>
        <dbReference type="ARBA" id="ARBA00023119"/>
    </source>
</evidence>
<dbReference type="InterPro" id="IPR002035">
    <property type="entry name" value="VWF_A"/>
</dbReference>
<evidence type="ECO:0000256" key="8">
    <source>
        <dbReference type="ARBA" id="ARBA00023157"/>
    </source>
</evidence>
<feature type="domain" description="Fibronectin type-III" evidence="17">
    <location>
        <begin position="1674"/>
        <end position="1764"/>
    </location>
</feature>
<organism evidence="18 19">
    <name type="scientific">Collichthys lucidus</name>
    <name type="common">Big head croaker</name>
    <name type="synonym">Sciaena lucida</name>
    <dbReference type="NCBI Taxonomy" id="240159"/>
    <lineage>
        <taxon>Eukaryota</taxon>
        <taxon>Metazoa</taxon>
        <taxon>Chordata</taxon>
        <taxon>Craniata</taxon>
        <taxon>Vertebrata</taxon>
        <taxon>Euteleostomi</taxon>
        <taxon>Actinopterygii</taxon>
        <taxon>Neopterygii</taxon>
        <taxon>Teleostei</taxon>
        <taxon>Neoteleostei</taxon>
        <taxon>Acanthomorphata</taxon>
        <taxon>Eupercaria</taxon>
        <taxon>Sciaenidae</taxon>
        <taxon>Collichthys</taxon>
    </lineage>
</organism>
<evidence type="ECO:0000256" key="2">
    <source>
        <dbReference type="ARBA" id="ARBA00022525"/>
    </source>
</evidence>
<evidence type="ECO:0000256" key="4">
    <source>
        <dbReference type="ARBA" id="ARBA00022729"/>
    </source>
</evidence>
<dbReference type="GO" id="GO:0005581">
    <property type="term" value="C:collagen trimer"/>
    <property type="evidence" value="ECO:0007669"/>
    <property type="project" value="UniProtKB-KW"/>
</dbReference>
<feature type="domain" description="Fibronectin type-III" evidence="17">
    <location>
        <begin position="1441"/>
        <end position="1532"/>
    </location>
</feature>
<dbReference type="STRING" id="240159.A0A4U5ULQ6"/>
<feature type="domain" description="Fibronectin type-III" evidence="17">
    <location>
        <begin position="960"/>
        <end position="1049"/>
    </location>
</feature>
<feature type="region of interest" description="Disordered" evidence="14">
    <location>
        <begin position="110"/>
        <end position="136"/>
    </location>
</feature>
<keyword evidence="6" id="KW-0130">Cell adhesion</keyword>
<dbReference type="SMART" id="SM00327">
    <property type="entry name" value="VWA"/>
    <property type="match status" value="3"/>
</dbReference>
<dbReference type="CDD" id="cd00063">
    <property type="entry name" value="FN3"/>
    <property type="match status" value="12"/>
</dbReference>
<dbReference type="FunFam" id="2.60.40.10:FF:000018">
    <property type="entry name" value="collagen alpha-1(XII) chain isoform X1"/>
    <property type="match status" value="1"/>
</dbReference>
<evidence type="ECO:0000256" key="10">
    <source>
        <dbReference type="ARBA" id="ARBA00049648"/>
    </source>
</evidence>
<dbReference type="SMART" id="SM00060">
    <property type="entry name" value="FN3"/>
    <property type="match status" value="12"/>
</dbReference>
<dbReference type="Gene3D" id="3.40.50.410">
    <property type="entry name" value="von Willebrand factor, type A domain"/>
    <property type="match status" value="4"/>
</dbReference>
<dbReference type="InterPro" id="IPR036465">
    <property type="entry name" value="vWFA_dom_sf"/>
</dbReference>
<keyword evidence="9" id="KW-0325">Glycoprotein</keyword>
<dbReference type="GO" id="GO:0007155">
    <property type="term" value="P:cell adhesion"/>
    <property type="evidence" value="ECO:0007669"/>
    <property type="project" value="UniProtKB-KW"/>
</dbReference>